<protein>
    <recommendedName>
        <fullName evidence="3">F-box domain-containing protein</fullName>
    </recommendedName>
</protein>
<keyword evidence="2" id="KW-1185">Reference proteome</keyword>
<gene>
    <name evidence="1" type="ORF">FB45DRAFT_1148623</name>
</gene>
<evidence type="ECO:0000313" key="2">
    <source>
        <dbReference type="Proteomes" id="UP001221142"/>
    </source>
</evidence>
<evidence type="ECO:0008006" key="3">
    <source>
        <dbReference type="Google" id="ProtNLM"/>
    </source>
</evidence>
<evidence type="ECO:0000313" key="1">
    <source>
        <dbReference type="EMBL" id="KAJ7633124.1"/>
    </source>
</evidence>
<dbReference type="EMBL" id="JARKIF010000008">
    <property type="protein sequence ID" value="KAJ7633124.1"/>
    <property type="molecule type" value="Genomic_DNA"/>
</dbReference>
<dbReference type="Proteomes" id="UP001221142">
    <property type="component" value="Unassembled WGS sequence"/>
</dbReference>
<dbReference type="SUPFAM" id="SSF52047">
    <property type="entry name" value="RNI-like"/>
    <property type="match status" value="1"/>
</dbReference>
<dbReference type="AlphaFoldDB" id="A0AAD7FMV2"/>
<reference evidence="1" key="1">
    <citation type="submission" date="2023-03" db="EMBL/GenBank/DDBJ databases">
        <title>Massive genome expansion in bonnet fungi (Mycena s.s.) driven by repeated elements and novel gene families across ecological guilds.</title>
        <authorList>
            <consortium name="Lawrence Berkeley National Laboratory"/>
            <person name="Harder C.B."/>
            <person name="Miyauchi S."/>
            <person name="Viragh M."/>
            <person name="Kuo A."/>
            <person name="Thoen E."/>
            <person name="Andreopoulos B."/>
            <person name="Lu D."/>
            <person name="Skrede I."/>
            <person name="Drula E."/>
            <person name="Henrissat B."/>
            <person name="Morin E."/>
            <person name="Kohler A."/>
            <person name="Barry K."/>
            <person name="LaButti K."/>
            <person name="Morin E."/>
            <person name="Salamov A."/>
            <person name="Lipzen A."/>
            <person name="Mereny Z."/>
            <person name="Hegedus B."/>
            <person name="Baldrian P."/>
            <person name="Stursova M."/>
            <person name="Weitz H."/>
            <person name="Taylor A."/>
            <person name="Grigoriev I.V."/>
            <person name="Nagy L.G."/>
            <person name="Martin F."/>
            <person name="Kauserud H."/>
        </authorList>
    </citation>
    <scope>NUCLEOTIDE SEQUENCE</scope>
    <source>
        <strain evidence="1">9284</strain>
    </source>
</reference>
<dbReference type="InterPro" id="IPR032675">
    <property type="entry name" value="LRR_dom_sf"/>
</dbReference>
<comment type="caution">
    <text evidence="1">The sequence shown here is derived from an EMBL/GenBank/DDBJ whole genome shotgun (WGS) entry which is preliminary data.</text>
</comment>
<name>A0AAD7FMV2_9AGAR</name>
<sequence length="368" mass="41378">MSMNVNSPSLFKVQELVDYCIDFLCDSRPDLQRCALVCRSWVRPAQRLLFRNWTFLDGVPDSRRLDALEHLSHSPELLHATVRLQTRLSFLDEPNFSALLPHLRRLRELHVGGVSPWSTSALSSTAMVNLGALLDLPLIQRVELAYTYLDLTAFLRIWDGCSKNIKHLVLKERVIDGGVDIWESLPSSGNRVAEMHLDSLDISDDDIGWLATDAFPFGLSQLTTLSLTVYSETLFDWSALGIALATIESLELALYYTRLPDKHIQLDAMTRLRTLTFRTRSIFGGVLACLSTVPPNNTVTTVRMFPRHRPPNGTLVSIDSLLATFPMLEKVGIEWAWGENDLFECLQELRSRELLSVSILPSAPATNA</sequence>
<organism evidence="1 2">
    <name type="scientific">Roridomyces roridus</name>
    <dbReference type="NCBI Taxonomy" id="1738132"/>
    <lineage>
        <taxon>Eukaryota</taxon>
        <taxon>Fungi</taxon>
        <taxon>Dikarya</taxon>
        <taxon>Basidiomycota</taxon>
        <taxon>Agaricomycotina</taxon>
        <taxon>Agaricomycetes</taxon>
        <taxon>Agaricomycetidae</taxon>
        <taxon>Agaricales</taxon>
        <taxon>Marasmiineae</taxon>
        <taxon>Mycenaceae</taxon>
        <taxon>Roridomyces</taxon>
    </lineage>
</organism>
<accession>A0AAD7FMV2</accession>
<proteinExistence type="predicted"/>
<dbReference type="Gene3D" id="3.80.10.10">
    <property type="entry name" value="Ribonuclease Inhibitor"/>
    <property type="match status" value="1"/>
</dbReference>